<name>A0AAX4PHT3_9CHLO</name>
<evidence type="ECO:0000256" key="5">
    <source>
        <dbReference type="ARBA" id="ARBA00022692"/>
    </source>
</evidence>
<keyword evidence="7" id="KW-0256">Endoplasmic reticulum</keyword>
<dbReference type="InterPro" id="IPR032974">
    <property type="entry name" value="Polypren_kinase"/>
</dbReference>
<feature type="transmembrane region" description="Helical" evidence="10">
    <location>
        <begin position="384"/>
        <end position="400"/>
    </location>
</feature>
<feature type="transmembrane region" description="Helical" evidence="10">
    <location>
        <begin position="349"/>
        <end position="372"/>
    </location>
</feature>
<protein>
    <recommendedName>
        <fullName evidence="3">dolichol kinase</fullName>
        <ecNumber evidence="3">2.7.1.108</ecNumber>
    </recommendedName>
</protein>
<keyword evidence="5 10" id="KW-0812">Transmembrane</keyword>
<feature type="transmembrane region" description="Helical" evidence="10">
    <location>
        <begin position="462"/>
        <end position="480"/>
    </location>
</feature>
<keyword evidence="4" id="KW-0808">Transferase</keyword>
<evidence type="ECO:0000256" key="3">
    <source>
        <dbReference type="ARBA" id="ARBA00012132"/>
    </source>
</evidence>
<proteinExistence type="inferred from homology"/>
<evidence type="ECO:0000256" key="4">
    <source>
        <dbReference type="ARBA" id="ARBA00022679"/>
    </source>
</evidence>
<accession>A0AAX4PHT3</accession>
<organism evidence="11 12">
    <name type="scientific">Chloropicon roscoffensis</name>
    <dbReference type="NCBI Taxonomy" id="1461544"/>
    <lineage>
        <taxon>Eukaryota</taxon>
        <taxon>Viridiplantae</taxon>
        <taxon>Chlorophyta</taxon>
        <taxon>Chloropicophyceae</taxon>
        <taxon>Chloropicales</taxon>
        <taxon>Chloropicaceae</taxon>
        <taxon>Chloropicon</taxon>
    </lineage>
</organism>
<feature type="transmembrane region" description="Helical" evidence="10">
    <location>
        <begin position="309"/>
        <end position="329"/>
    </location>
</feature>
<feature type="transmembrane region" description="Helical" evidence="10">
    <location>
        <begin position="412"/>
        <end position="431"/>
    </location>
</feature>
<dbReference type="GO" id="GO:0005789">
    <property type="term" value="C:endoplasmic reticulum membrane"/>
    <property type="evidence" value="ECO:0007669"/>
    <property type="project" value="UniProtKB-SubCell"/>
</dbReference>
<dbReference type="Proteomes" id="UP001472866">
    <property type="component" value="Chromosome 12"/>
</dbReference>
<feature type="transmembrane region" description="Helical" evidence="10">
    <location>
        <begin position="279"/>
        <end position="297"/>
    </location>
</feature>
<dbReference type="PANTHER" id="PTHR13205">
    <property type="entry name" value="TRANSMEMBRANE PROTEIN 15-RELATED"/>
    <property type="match status" value="1"/>
</dbReference>
<dbReference type="EC" id="2.7.1.108" evidence="3"/>
<gene>
    <name evidence="11" type="ORF">HKI87_12g70320</name>
</gene>
<keyword evidence="12" id="KW-1185">Reference proteome</keyword>
<evidence type="ECO:0000256" key="8">
    <source>
        <dbReference type="ARBA" id="ARBA00022989"/>
    </source>
</evidence>
<comment type="subcellular location">
    <subcellularLocation>
        <location evidence="1">Endoplasmic reticulum membrane</location>
        <topology evidence="1">Multi-pass membrane protein</topology>
    </subcellularLocation>
</comment>
<keyword evidence="8 10" id="KW-1133">Transmembrane helix</keyword>
<dbReference type="GO" id="GO:0043048">
    <property type="term" value="P:dolichyl monophosphate biosynthetic process"/>
    <property type="evidence" value="ECO:0007669"/>
    <property type="project" value="TreeGrafter"/>
</dbReference>
<dbReference type="GO" id="GO:0004168">
    <property type="term" value="F:dolichol kinase activity"/>
    <property type="evidence" value="ECO:0007669"/>
    <property type="project" value="UniProtKB-EC"/>
</dbReference>
<keyword evidence="9 10" id="KW-0472">Membrane</keyword>
<evidence type="ECO:0000256" key="1">
    <source>
        <dbReference type="ARBA" id="ARBA00004477"/>
    </source>
</evidence>
<evidence type="ECO:0000256" key="6">
    <source>
        <dbReference type="ARBA" id="ARBA00022777"/>
    </source>
</evidence>
<dbReference type="EMBL" id="CP151512">
    <property type="protein sequence ID" value="WZN65473.1"/>
    <property type="molecule type" value="Genomic_DNA"/>
</dbReference>
<keyword evidence="6 11" id="KW-0418">Kinase</keyword>
<evidence type="ECO:0000256" key="10">
    <source>
        <dbReference type="SAM" id="Phobius"/>
    </source>
</evidence>
<evidence type="ECO:0000256" key="2">
    <source>
        <dbReference type="ARBA" id="ARBA00010794"/>
    </source>
</evidence>
<reference evidence="11 12" key="1">
    <citation type="submission" date="2024-03" db="EMBL/GenBank/DDBJ databases">
        <title>Complete genome sequence of the green alga Chloropicon roscoffensis RCC1871.</title>
        <authorList>
            <person name="Lemieux C."/>
            <person name="Pombert J.-F."/>
            <person name="Otis C."/>
            <person name="Turmel M."/>
        </authorList>
    </citation>
    <scope>NUCLEOTIDE SEQUENCE [LARGE SCALE GENOMIC DNA]</scope>
    <source>
        <strain evidence="11 12">RCC1871</strain>
    </source>
</reference>
<sequence>MSRPRRALLPLSPTSGEGIVCLCAAAYAIASLHSFYNPQRSSSALRWPSGGDVDIVEVSSMANVVGCSLAIQLALDRREGSPQGHFLGSFVLVAVAAAATAWAESTGDGGGCCGAGGIHRVLGTFVRLSVAGTNLKRARALKLSMPLQGGCLICVSQSLGHMLRLQDQQTWFVTIAIPLAHFCSELASLAGSPPSVNADHQGGLSLSHADALLLSNGAVSVVLWCLMDWNARWLGLLGGGSTDSHHHRRPSLMSRLWAWLFSPEVAEAEAARDAARKEWVLVRAALLFASLLFISLAMRPRSLGGRPSAGGVVASASICLLGTLLYVAGTEGIAGGILGARHLLLFDETNASLLVAWLGAVACTIPVLLALARSKAVSNIVLRKLFHVPALAVFASAFLADSPGRQGEVGGRAVPMLRLCSAGVLCVLMLCEFARLRLQGTGVASALTKFFRTFTDDRDSGGFILSHLSLILGLAAPIWIDAGLPRSNWPPLCSGMLAVGVADVLGALVGKAVGSVAICEGSTKTLEGTCAAISGTVACALAWDRAGGGLVSRQGELGFGTFALLCSSACLLEAFTLQLDNLYVPLYLYAVLLLGTLPGAAALAA</sequence>
<feature type="transmembrane region" description="Helical" evidence="10">
    <location>
        <begin position="557"/>
        <end position="579"/>
    </location>
</feature>
<dbReference type="AlphaFoldDB" id="A0AAX4PHT3"/>
<evidence type="ECO:0000313" key="12">
    <source>
        <dbReference type="Proteomes" id="UP001472866"/>
    </source>
</evidence>
<evidence type="ECO:0000313" key="11">
    <source>
        <dbReference type="EMBL" id="WZN65473.1"/>
    </source>
</evidence>
<dbReference type="PANTHER" id="PTHR13205:SF15">
    <property type="entry name" value="DOLICHOL KINASE"/>
    <property type="match status" value="1"/>
</dbReference>
<comment type="similarity">
    <text evidence="2">Belongs to the polyprenol kinase family.</text>
</comment>
<feature type="transmembrane region" description="Helical" evidence="10">
    <location>
        <begin position="586"/>
        <end position="604"/>
    </location>
</feature>
<evidence type="ECO:0000256" key="9">
    <source>
        <dbReference type="ARBA" id="ARBA00023136"/>
    </source>
</evidence>
<evidence type="ECO:0000256" key="7">
    <source>
        <dbReference type="ARBA" id="ARBA00022824"/>
    </source>
</evidence>